<protein>
    <submittedName>
        <fullName evidence="1">Uncharacterized protein</fullName>
    </submittedName>
</protein>
<gene>
    <name evidence="1" type="ORF">V1286_002800</name>
</gene>
<organism evidence="1 2">
    <name type="scientific">Bradyrhizobium algeriense</name>
    <dbReference type="NCBI Taxonomy" id="634784"/>
    <lineage>
        <taxon>Bacteria</taxon>
        <taxon>Pseudomonadati</taxon>
        <taxon>Pseudomonadota</taxon>
        <taxon>Alphaproteobacteria</taxon>
        <taxon>Hyphomicrobiales</taxon>
        <taxon>Nitrobacteraceae</taxon>
        <taxon>Bradyrhizobium</taxon>
    </lineage>
</organism>
<name>A0ABU8B9Q0_9BRAD</name>
<evidence type="ECO:0000313" key="2">
    <source>
        <dbReference type="Proteomes" id="UP001364224"/>
    </source>
</evidence>
<dbReference type="RefSeq" id="WP_334480299.1">
    <property type="nucleotide sequence ID" value="NZ_JAZHRV010000001.1"/>
</dbReference>
<reference evidence="1 2" key="1">
    <citation type="submission" date="2024-02" db="EMBL/GenBank/DDBJ databases">
        <title>Adaptive strategies in a cosmopolitan and abundant soil bacterium.</title>
        <authorList>
            <person name="Carini P."/>
        </authorList>
    </citation>
    <scope>NUCLEOTIDE SEQUENCE [LARGE SCALE GENOMIC DNA]</scope>
    <source>
        <strain evidence="1 2">AZCC 1608</strain>
    </source>
</reference>
<sequence>MHPLLRRLTEIVIHCCRLVDLARNPYRPELHYMRGPGPKWHAKHPPHSA</sequence>
<keyword evidence="2" id="KW-1185">Reference proteome</keyword>
<evidence type="ECO:0000313" key="1">
    <source>
        <dbReference type="EMBL" id="MEH2555271.1"/>
    </source>
</evidence>
<accession>A0ABU8B9Q0</accession>
<comment type="caution">
    <text evidence="1">The sequence shown here is derived from an EMBL/GenBank/DDBJ whole genome shotgun (WGS) entry which is preliminary data.</text>
</comment>
<dbReference type="Proteomes" id="UP001364224">
    <property type="component" value="Unassembled WGS sequence"/>
</dbReference>
<dbReference type="EMBL" id="JAZHRV010000001">
    <property type="protein sequence ID" value="MEH2555271.1"/>
    <property type="molecule type" value="Genomic_DNA"/>
</dbReference>
<proteinExistence type="predicted"/>